<dbReference type="RefSeq" id="XP_034012707.1">
    <property type="nucleotide sequence ID" value="XM_034155204.1"/>
</dbReference>
<dbReference type="AlphaFoldDB" id="A0A642UPV6"/>
<evidence type="ECO:0000256" key="1">
    <source>
        <dbReference type="SAM" id="MobiDB-lite"/>
    </source>
</evidence>
<evidence type="ECO:0000313" key="3">
    <source>
        <dbReference type="Proteomes" id="UP000449547"/>
    </source>
</evidence>
<evidence type="ECO:0000313" key="2">
    <source>
        <dbReference type="EMBL" id="KAA8903254.1"/>
    </source>
</evidence>
<feature type="region of interest" description="Disordered" evidence="1">
    <location>
        <begin position="1"/>
        <end position="22"/>
    </location>
</feature>
<organism evidence="2 3">
    <name type="scientific">Diutina rugosa</name>
    <name type="common">Yeast</name>
    <name type="synonym">Candida rugosa</name>
    <dbReference type="NCBI Taxonomy" id="5481"/>
    <lineage>
        <taxon>Eukaryota</taxon>
        <taxon>Fungi</taxon>
        <taxon>Dikarya</taxon>
        <taxon>Ascomycota</taxon>
        <taxon>Saccharomycotina</taxon>
        <taxon>Pichiomycetes</taxon>
        <taxon>Debaryomycetaceae</taxon>
        <taxon>Diutina</taxon>
    </lineage>
</organism>
<reference evidence="2 3" key="1">
    <citation type="submission" date="2019-07" db="EMBL/GenBank/DDBJ databases">
        <title>Genome assembly of two rare yeast pathogens: Diutina rugosa and Trichomonascus ciferrii.</title>
        <authorList>
            <person name="Mixao V."/>
            <person name="Saus E."/>
            <person name="Hansen A."/>
            <person name="Lass-Flor C."/>
            <person name="Gabaldon T."/>
        </authorList>
    </citation>
    <scope>NUCLEOTIDE SEQUENCE [LARGE SCALE GENOMIC DNA]</scope>
    <source>
        <strain evidence="2 3">CBS 613</strain>
    </source>
</reference>
<accession>A0A642UPV6</accession>
<sequence>MLREPLGPTSRASTPENRTKLSALPPVNSPVDILDNLPLLKYLAYQADVDGHSQSFNAYLKQTIIDVLPDTASLISIKLNESAQSNLAKVEMDHVVLILTVNLIFEADDCTYQEGNTDSVLKIQQLLKKLYHLVDYMDRPGVAEIVSILFPNTFTYPEQFELILDSFSSLKKESLTPKQYAMFAMGQVRGMIMLLLNFLPTLLFTNEDDIAAWKAFQHLSNFYQPQRIPTPQYQLDSTVGLEWDQFKPPSDSKLISNYNLIEEGVENIFESSGSESAEDPKEDTDDTSAISKHLQKGIDSLTHYVTRLINDHPAWFPPIFGPMVFHSIEHTFRSFQDFSILNKNGGNIFFNAINSIFLHFELVSCPKLNKNCVCILIMVALYSTLDNVLYEQIKLMGPVALLSSDIMFSCAVVRSVLSNFKKKKPFVKQIPFGEITTVGFGTFKVVDDVGCSFKVNAFYSPDSLGKSLALDPHSNEVGVKMSEALPIMISLDHIKKHCDPVVDVNGKLYFKHKGEGRVHTLRRGGYYYVPLKQSHELVVTIQSLETVEKRLWKNLAIMNSKNWKITYPGVAEMLDELQYGG</sequence>
<comment type="caution">
    <text evidence="2">The sequence shown here is derived from an EMBL/GenBank/DDBJ whole genome shotgun (WGS) entry which is preliminary data.</text>
</comment>
<name>A0A642UPV6_DIURU</name>
<dbReference type="Proteomes" id="UP000449547">
    <property type="component" value="Unassembled WGS sequence"/>
</dbReference>
<keyword evidence="3" id="KW-1185">Reference proteome</keyword>
<gene>
    <name evidence="2" type="ORF">DIURU_002541</name>
</gene>
<dbReference type="VEuPathDB" id="FungiDB:DIURU_002541"/>
<dbReference type="EMBL" id="SWFT01000070">
    <property type="protein sequence ID" value="KAA8903254.1"/>
    <property type="molecule type" value="Genomic_DNA"/>
</dbReference>
<dbReference type="GeneID" id="54781192"/>
<proteinExistence type="predicted"/>
<protein>
    <submittedName>
        <fullName evidence="2">Uncharacterized protein</fullName>
    </submittedName>
</protein>